<feature type="transmembrane region" description="Helical" evidence="1">
    <location>
        <begin position="7"/>
        <end position="27"/>
    </location>
</feature>
<dbReference type="InterPro" id="IPR007165">
    <property type="entry name" value="Phage_holin_4_2"/>
</dbReference>
<dbReference type="PANTHER" id="PTHR37309">
    <property type="entry name" value="SLR0284 PROTEIN"/>
    <property type="match status" value="1"/>
</dbReference>
<protein>
    <submittedName>
        <fullName evidence="2">Phage holin family protein</fullName>
    </submittedName>
</protein>
<feature type="transmembrane region" description="Helical" evidence="1">
    <location>
        <begin position="111"/>
        <end position="132"/>
    </location>
</feature>
<evidence type="ECO:0000313" key="3">
    <source>
        <dbReference type="Proteomes" id="UP000231214"/>
    </source>
</evidence>
<dbReference type="AlphaFoldDB" id="A0A2M6XBR8"/>
<proteinExistence type="predicted"/>
<sequence length="134" mass="15087">MKKYLRLFLINLGTIWLATFLLAGVSYQGGFKTLALAALALTVINFLIRPLIKILLLPINLLTMGMFRWVINVLSLYLLTIVVPQISITGFRLAGFNYQGFAFPSLNLSLFWAFVITSFLISLTTTLLLWLAKN</sequence>
<accession>A0A2M6XBR8</accession>
<gene>
    <name evidence="2" type="ORF">COT66_00045</name>
</gene>
<keyword evidence="1" id="KW-0812">Transmembrane</keyword>
<dbReference type="Pfam" id="PF04020">
    <property type="entry name" value="Phage_holin_4_2"/>
    <property type="match status" value="1"/>
</dbReference>
<keyword evidence="1" id="KW-1133">Transmembrane helix</keyword>
<name>A0A2M6XBR8_9BACT</name>
<feature type="transmembrane region" description="Helical" evidence="1">
    <location>
        <begin position="69"/>
        <end position="91"/>
    </location>
</feature>
<reference evidence="3" key="1">
    <citation type="submission" date="2017-09" db="EMBL/GenBank/DDBJ databases">
        <title>Depth-based differentiation of microbial function through sediment-hosted aquifers and enrichment of novel symbionts in the deep terrestrial subsurface.</title>
        <authorList>
            <person name="Probst A.J."/>
            <person name="Ladd B."/>
            <person name="Jarett J.K."/>
            <person name="Geller-Mcgrath D.E."/>
            <person name="Sieber C.M.K."/>
            <person name="Emerson J.B."/>
            <person name="Anantharaman K."/>
            <person name="Thomas B.C."/>
            <person name="Malmstrom R."/>
            <person name="Stieglmeier M."/>
            <person name="Klingl A."/>
            <person name="Woyke T."/>
            <person name="Ryan C.M."/>
            <person name="Banfield J.F."/>
        </authorList>
    </citation>
    <scope>NUCLEOTIDE SEQUENCE [LARGE SCALE GENOMIC DNA]</scope>
</reference>
<dbReference type="Proteomes" id="UP000231214">
    <property type="component" value="Unassembled WGS sequence"/>
</dbReference>
<comment type="caution">
    <text evidence="2">The sequence shown here is derived from an EMBL/GenBank/DDBJ whole genome shotgun (WGS) entry which is preliminary data.</text>
</comment>
<evidence type="ECO:0000313" key="2">
    <source>
        <dbReference type="EMBL" id="PIU02465.1"/>
    </source>
</evidence>
<feature type="transmembrane region" description="Helical" evidence="1">
    <location>
        <begin position="33"/>
        <end position="57"/>
    </location>
</feature>
<dbReference type="EMBL" id="PEZK01000001">
    <property type="protein sequence ID" value="PIU02465.1"/>
    <property type="molecule type" value="Genomic_DNA"/>
</dbReference>
<dbReference type="PANTHER" id="PTHR37309:SF1">
    <property type="entry name" value="SLR0284 PROTEIN"/>
    <property type="match status" value="1"/>
</dbReference>
<evidence type="ECO:0000256" key="1">
    <source>
        <dbReference type="SAM" id="Phobius"/>
    </source>
</evidence>
<organism evidence="2 3">
    <name type="scientific">Candidatus Shapirobacteria bacterium CG09_land_8_20_14_0_10_49_15</name>
    <dbReference type="NCBI Taxonomy" id="1974482"/>
    <lineage>
        <taxon>Bacteria</taxon>
        <taxon>Candidatus Shapironibacteriota</taxon>
    </lineage>
</organism>
<keyword evidence="1" id="KW-0472">Membrane</keyword>